<gene>
    <name evidence="7" type="ORF">G1E63_19625</name>
    <name evidence="4" type="ORF">G1E65_20160</name>
    <name evidence="18" type="ORF">G1E69_20130</name>
    <name evidence="6" type="ORF">G1E83_20280</name>
    <name evidence="5" type="ORF">G1E90_19695</name>
    <name evidence="8" type="ORF">G1E96_19705</name>
    <name evidence="9" type="ORF">G1F01_20040</name>
    <name evidence="10" type="ORF">G1F03_20520</name>
    <name evidence="21" type="ORF">G1F04_20160</name>
    <name evidence="19" type="ORF">G1F11_24855</name>
    <name evidence="12" type="ORF">G1G63_20470</name>
    <name evidence="17" type="ORF">G1G65_20225</name>
    <name evidence="11" type="ORF">G1G68_21380</name>
    <name evidence="14" type="ORF">G1G72_19760</name>
    <name evidence="20" type="ORF">G1G78_20590</name>
    <name evidence="15" type="ORF">G1G81_20550</name>
    <name evidence="13" type="ORF">G1G87_20245</name>
    <name evidence="16" type="ORF">G1G88_20100</name>
    <name evidence="23" type="ORF">G1H27_20200</name>
    <name evidence="32" type="ORF">G1H28_24845</name>
    <name evidence="25" type="ORF">G1H37_19915</name>
    <name evidence="34" type="ORF">G1H42_19715</name>
    <name evidence="24" type="ORF">G1H43_20530</name>
    <name evidence="22" type="ORF">G1H44_20230</name>
    <name evidence="31" type="ORF">G1H45_20140</name>
    <name evidence="26" type="ORF">G1H49_20530</name>
    <name evidence="35" type="ORF">G1H65_20525</name>
    <name evidence="30" type="ORF">G1H71_24860</name>
    <name evidence="37" type="ORF">G1H72_21255</name>
    <name evidence="33" type="ORF">G1H73_20375</name>
    <name evidence="28" type="ORF">G1I14_20475</name>
    <name evidence="36" type="ORF">G1I16_20530</name>
    <name evidence="29" type="ORF">G1I21_20610</name>
    <name evidence="27" type="ORF">G1I39_24880</name>
    <name evidence="3" type="ORF">GYJ47_20140</name>
</gene>
<dbReference type="EMBL" id="DAANYM010000014">
    <property type="protein sequence ID" value="HAD1969682.1"/>
    <property type="molecule type" value="Genomic_DNA"/>
</dbReference>
<dbReference type="PROSITE" id="PS51736">
    <property type="entry name" value="RECOMBINASES_3"/>
    <property type="match status" value="1"/>
</dbReference>
<dbReference type="EMBL" id="DAAOGD010000015">
    <property type="protein sequence ID" value="HAD2917419.1"/>
    <property type="molecule type" value="Genomic_DNA"/>
</dbReference>
<evidence type="ECO:0000313" key="31">
    <source>
        <dbReference type="EMBL" id="HAD2644063.1"/>
    </source>
</evidence>
<dbReference type="EMBL" id="DAAOAR010000014">
    <property type="protein sequence ID" value="HAD2239457.1"/>
    <property type="molecule type" value="Genomic_DNA"/>
</dbReference>
<dbReference type="EMBL" id="DAAOBJ010000014">
    <property type="protein sequence ID" value="HAD2319849.1"/>
    <property type="molecule type" value="Genomic_DNA"/>
</dbReference>
<dbReference type="EMBL" id="DAANZT010000014">
    <property type="protein sequence ID" value="HAD2135809.1"/>
    <property type="molecule type" value="Genomic_DNA"/>
</dbReference>
<evidence type="ECO:0000313" key="5">
    <source>
        <dbReference type="EMBL" id="HAD2050668.1"/>
    </source>
</evidence>
<evidence type="ECO:0000313" key="17">
    <source>
        <dbReference type="EMBL" id="HAD2319849.1"/>
    </source>
</evidence>
<dbReference type="EMBL" id="DAAOBW010000014">
    <property type="protein sequence ID" value="HAD2347987.1"/>
    <property type="molecule type" value="Genomic_DNA"/>
</dbReference>
<evidence type="ECO:0000313" key="18">
    <source>
        <dbReference type="EMBL" id="HAD2347987.1"/>
    </source>
</evidence>
<dbReference type="EMBL" id="DAAOAN010000016">
    <property type="protein sequence ID" value="HAD2211074.1"/>
    <property type="molecule type" value="Genomic_DNA"/>
</dbReference>
<evidence type="ECO:0000313" key="37">
    <source>
        <dbReference type="EMBL" id="HAD2917419.1"/>
    </source>
</evidence>
<dbReference type="PROSITE" id="PS00397">
    <property type="entry name" value="RECOMBINASES_1"/>
    <property type="match status" value="1"/>
</dbReference>
<dbReference type="EMBL" id="DAAOAF010000014">
    <property type="protein sequence ID" value="HAD2182760.1"/>
    <property type="molecule type" value="Genomic_DNA"/>
</dbReference>
<dbReference type="EMBL" id="DAAODW010000014">
    <property type="protein sequence ID" value="HAD2644063.1"/>
    <property type="molecule type" value="Genomic_DNA"/>
</dbReference>
<dbReference type="EMBL" id="DAAODN010000014">
    <property type="protein sequence ID" value="HAD2592137.1"/>
    <property type="molecule type" value="Genomic_DNA"/>
</dbReference>
<dbReference type="EMBL" id="DAAOFZ010000014">
    <property type="protein sequence ID" value="HAD2898233.1"/>
    <property type="molecule type" value="Genomic_DNA"/>
</dbReference>
<reference evidence="29" key="2">
    <citation type="submission" date="2019-01" db="EMBL/GenBank/DDBJ databases">
        <authorList>
            <consortium name="NCBI Pathogen Detection Project"/>
        </authorList>
    </citation>
    <scope>NUCLEOTIDE SEQUENCE</scope>
    <source>
        <strain evidence="29">Salmonella enterica subsp. enterica</strain>
    </source>
</reference>
<evidence type="ECO:0000259" key="2">
    <source>
        <dbReference type="PROSITE" id="PS51736"/>
    </source>
</evidence>
<evidence type="ECO:0000313" key="21">
    <source>
        <dbReference type="EMBL" id="HAD2438078.1"/>
    </source>
</evidence>
<dbReference type="GO" id="GO:0003677">
    <property type="term" value="F:DNA binding"/>
    <property type="evidence" value="ECO:0007669"/>
    <property type="project" value="InterPro"/>
</dbReference>
<dbReference type="EMBL" id="DAAOFX010000014">
    <property type="protein sequence ID" value="HAD2884466.1"/>
    <property type="molecule type" value="Genomic_DNA"/>
</dbReference>
<evidence type="ECO:0000313" key="26">
    <source>
        <dbReference type="EMBL" id="HAD2504859.1"/>
    </source>
</evidence>
<evidence type="ECO:0000313" key="28">
    <source>
        <dbReference type="EMBL" id="HAD2578116.1"/>
    </source>
</evidence>
<evidence type="ECO:0000313" key="34">
    <source>
        <dbReference type="EMBL" id="HAD2879505.1"/>
    </source>
</evidence>
<evidence type="ECO:0000313" key="8">
    <source>
        <dbReference type="EMBL" id="HAD2135809.1"/>
    </source>
</evidence>
<evidence type="ECO:0000313" key="9">
    <source>
        <dbReference type="EMBL" id="HAD2163868.1"/>
    </source>
</evidence>
<evidence type="ECO:0000313" key="32">
    <source>
        <dbReference type="EMBL" id="HAD2716285.1"/>
    </source>
</evidence>
<evidence type="ECO:0000313" key="24">
    <source>
        <dbReference type="EMBL" id="HAD2476257.1"/>
    </source>
</evidence>
<evidence type="ECO:0000313" key="3">
    <source>
        <dbReference type="EMBL" id="HAB6877406.1"/>
    </source>
</evidence>
<protein>
    <submittedName>
        <fullName evidence="29">Recombinase family protein</fullName>
    </submittedName>
</protein>
<dbReference type="EMBL" id="DAANZF010000014">
    <property type="protein sequence ID" value="HAD2055598.1"/>
    <property type="molecule type" value="Genomic_DNA"/>
</dbReference>
<feature type="active site" description="O-(5'-phospho-DNA)-serine intermediate" evidence="1">
    <location>
        <position position="34"/>
    </location>
</feature>
<evidence type="ECO:0000313" key="13">
    <source>
        <dbReference type="EMBL" id="HAD2244228.1"/>
    </source>
</evidence>
<dbReference type="EMBL" id="DAAOEN010000036">
    <property type="protein sequence ID" value="HAD2716285.1"/>
    <property type="molecule type" value="Genomic_DNA"/>
</dbReference>
<dbReference type="AlphaFoldDB" id="A0A3Y8UX38"/>
<dbReference type="EMBL" id="DAAOFW010000014">
    <property type="protein sequence ID" value="HAD2879505.1"/>
    <property type="molecule type" value="Genomic_DNA"/>
</dbReference>
<accession>A0A3Y8UX38</accession>
<dbReference type="EMBL" id="DAAOBV010000035">
    <property type="protein sequence ID" value="HAD2363155.1"/>
    <property type="molecule type" value="Genomic_DNA"/>
</dbReference>
<organism evidence="29">
    <name type="scientific">Salmonella enterica I</name>
    <dbReference type="NCBI Taxonomy" id="59201"/>
    <lineage>
        <taxon>Bacteria</taxon>
        <taxon>Pseudomonadati</taxon>
        <taxon>Pseudomonadota</taxon>
        <taxon>Gammaproteobacteria</taxon>
        <taxon>Enterobacterales</taxon>
        <taxon>Enterobacteriaceae</taxon>
        <taxon>Salmonella</taxon>
    </lineage>
</organism>
<dbReference type="EMBL" id="DAAODS010000035">
    <property type="protein sequence ID" value="HAD2616652.1"/>
    <property type="molecule type" value="Genomic_DNA"/>
</dbReference>
<dbReference type="EMBL" id="DAANZC010000014">
    <property type="protein sequence ID" value="HAD2050668.1"/>
    <property type="molecule type" value="Genomic_DNA"/>
</dbReference>
<evidence type="ECO:0000313" key="12">
    <source>
        <dbReference type="EMBL" id="HAD2239457.1"/>
    </source>
</evidence>
<dbReference type="EMBL" id="DAANZZ010000014">
    <property type="protein sequence ID" value="HAD2163868.1"/>
    <property type="molecule type" value="Genomic_DNA"/>
</dbReference>
<evidence type="ECO:0000313" key="11">
    <source>
        <dbReference type="EMBL" id="HAD2211074.1"/>
    </source>
</evidence>
<dbReference type="EMBL" id="DAAOAZ010000016">
    <property type="protein sequence ID" value="HAD2277012.1"/>
    <property type="molecule type" value="Genomic_DNA"/>
</dbReference>
<evidence type="ECO:0000313" key="10">
    <source>
        <dbReference type="EMBL" id="HAD2182760.1"/>
    </source>
</evidence>
<evidence type="ECO:0000313" key="29">
    <source>
        <dbReference type="EMBL" id="HAD2592137.1"/>
    </source>
</evidence>
<dbReference type="EMBL" id="DAAOCU010000017">
    <property type="protein sequence ID" value="HAD2578116.1"/>
    <property type="molecule type" value="Genomic_DNA"/>
</dbReference>
<evidence type="ECO:0000313" key="36">
    <source>
        <dbReference type="EMBL" id="HAD2898233.1"/>
    </source>
</evidence>
<dbReference type="EMBL" id="DAAOCY010000034">
    <property type="protein sequence ID" value="HAD2510520.1"/>
    <property type="molecule type" value="Genomic_DNA"/>
</dbReference>
<evidence type="ECO:0000313" key="14">
    <source>
        <dbReference type="EMBL" id="HAD2267503.1"/>
    </source>
</evidence>
<feature type="non-terminal residue" evidence="29">
    <location>
        <position position="41"/>
    </location>
</feature>
<evidence type="ECO:0000313" key="6">
    <source>
        <dbReference type="EMBL" id="HAD2055598.1"/>
    </source>
</evidence>
<dbReference type="EMBL" id="DAAOCM010000014">
    <property type="protein sequence ID" value="HAD2476257.1"/>
    <property type="molecule type" value="Genomic_DNA"/>
</dbReference>
<dbReference type="EMBL" id="DAANZP010000015">
    <property type="protein sequence ID" value="HAD2107390.1"/>
    <property type="molecule type" value="Genomic_DNA"/>
</dbReference>
<dbReference type="EMBL" id="DAAHOU010000016">
    <property type="protein sequence ID" value="HAB6877406.1"/>
    <property type="molecule type" value="Genomic_DNA"/>
</dbReference>
<dbReference type="EMBL" id="DAAOCO010000014">
    <property type="protein sequence ID" value="HAD2461884.1"/>
    <property type="molecule type" value="Genomic_DNA"/>
</dbReference>
<evidence type="ECO:0000313" key="23">
    <source>
        <dbReference type="EMBL" id="HAD2466698.1"/>
    </source>
</evidence>
<evidence type="ECO:0000313" key="33">
    <source>
        <dbReference type="EMBL" id="HAD2850872.1"/>
    </source>
</evidence>
<evidence type="ECO:0000313" key="25">
    <source>
        <dbReference type="EMBL" id="HAD2485779.1"/>
    </source>
</evidence>
<proteinExistence type="predicted"/>
<evidence type="ECO:0000313" key="22">
    <source>
        <dbReference type="EMBL" id="HAD2461884.1"/>
    </source>
</evidence>
<evidence type="ECO:0000256" key="1">
    <source>
        <dbReference type="PROSITE-ProRule" id="PRU10137"/>
    </source>
</evidence>
<sequence>MGCFYPIPVLRFHHLELNETVFTIMALYGYARVSTSDQDLT</sequence>
<dbReference type="EMBL" id="DAAOBB010000014">
    <property type="protein sequence ID" value="HAD2291266.1"/>
    <property type="molecule type" value="Genomic_DNA"/>
</dbReference>
<feature type="domain" description="Resolvase/invertase-type recombinase catalytic" evidence="2">
    <location>
        <begin position="26"/>
        <end position="41"/>
    </location>
</feature>
<dbReference type="EMBL" id="DAAOCL010000014">
    <property type="protein sequence ID" value="HAD2466698.1"/>
    <property type="molecule type" value="Genomic_DNA"/>
</dbReference>
<evidence type="ECO:0000313" key="30">
    <source>
        <dbReference type="EMBL" id="HAD2616652.1"/>
    </source>
</evidence>
<evidence type="ECO:0000313" key="27">
    <source>
        <dbReference type="EMBL" id="HAD2510520.1"/>
    </source>
</evidence>
<dbReference type="InterPro" id="IPR006118">
    <property type="entry name" value="Recombinase_CS"/>
</dbReference>
<evidence type="ECO:0000313" key="4">
    <source>
        <dbReference type="EMBL" id="HAD1969682.1"/>
    </source>
</evidence>
<dbReference type="InterPro" id="IPR006119">
    <property type="entry name" value="Resolv_N"/>
</dbReference>
<dbReference type="EMBL" id="DAAOFQ010000014">
    <property type="protein sequence ID" value="HAD2850872.1"/>
    <property type="molecule type" value="Genomic_DNA"/>
</dbReference>
<evidence type="ECO:0000313" key="16">
    <source>
        <dbReference type="EMBL" id="HAD2291266.1"/>
    </source>
</evidence>
<dbReference type="EMBL" id="DAAOCP010000015">
    <property type="protein sequence ID" value="HAD2485779.1"/>
    <property type="molecule type" value="Genomic_DNA"/>
</dbReference>
<reference evidence="29" key="1">
    <citation type="journal article" date="2018" name="Genome Biol.">
        <title>SKESA: strategic k-mer extension for scrupulous assemblies.</title>
        <authorList>
            <person name="Souvorov A."/>
            <person name="Agarwala R."/>
            <person name="Lipman D.J."/>
        </authorList>
    </citation>
    <scope>NUCLEOTIDE SEQUENCE</scope>
    <source>
        <strain evidence="29">Salmonella enterica subsp. enterica</strain>
    </source>
</reference>
<dbReference type="EMBL" id="DAAOAS010000014">
    <property type="protein sequence ID" value="HAD2244228.1"/>
    <property type="molecule type" value="Genomic_DNA"/>
</dbReference>
<evidence type="ECO:0000313" key="35">
    <source>
        <dbReference type="EMBL" id="HAD2884466.1"/>
    </source>
</evidence>
<evidence type="ECO:0000313" key="7">
    <source>
        <dbReference type="EMBL" id="HAD2107390.1"/>
    </source>
</evidence>
<evidence type="ECO:0000313" key="19">
    <source>
        <dbReference type="EMBL" id="HAD2363155.1"/>
    </source>
</evidence>
<dbReference type="EMBL" id="DAAOAW010000014">
    <property type="protein sequence ID" value="HAD2267503.1"/>
    <property type="molecule type" value="Genomic_DNA"/>
</dbReference>
<dbReference type="GO" id="GO:0000150">
    <property type="term" value="F:DNA strand exchange activity"/>
    <property type="evidence" value="ECO:0007669"/>
    <property type="project" value="InterPro"/>
</dbReference>
<dbReference type="EMBL" id="DAAOCC010000015">
    <property type="protein sequence ID" value="HAD2414485.1"/>
    <property type="molecule type" value="Genomic_DNA"/>
</dbReference>
<dbReference type="EMBL" id="DAAODB010000015">
    <property type="protein sequence ID" value="HAD2504859.1"/>
    <property type="molecule type" value="Genomic_DNA"/>
</dbReference>
<comment type="caution">
    <text evidence="29">The sequence shown here is derived from an EMBL/GenBank/DDBJ whole genome shotgun (WGS) entry which is preliminary data.</text>
</comment>
<dbReference type="EMBL" id="DAAOCD010000014">
    <property type="protein sequence ID" value="HAD2438078.1"/>
    <property type="molecule type" value="Genomic_DNA"/>
</dbReference>
<name>A0A3Y8UX38_SALET</name>
<evidence type="ECO:0000313" key="20">
    <source>
        <dbReference type="EMBL" id="HAD2414485.1"/>
    </source>
</evidence>
<evidence type="ECO:0000313" key="15">
    <source>
        <dbReference type="EMBL" id="HAD2277012.1"/>
    </source>
</evidence>